<comment type="caution">
    <text evidence="3">The sequence shown here is derived from an EMBL/GenBank/DDBJ whole genome shotgun (WGS) entry which is preliminary data.</text>
</comment>
<feature type="domain" description="Glycosyltransferase subfamily 4-like N-terminal" evidence="2">
    <location>
        <begin position="108"/>
        <end position="221"/>
    </location>
</feature>
<protein>
    <submittedName>
        <fullName evidence="3">Glycosyltransferase family 4 protein</fullName>
        <ecNumber evidence="3">2.4.-.-</ecNumber>
    </submittedName>
</protein>
<dbReference type="GO" id="GO:0016757">
    <property type="term" value="F:glycosyltransferase activity"/>
    <property type="evidence" value="ECO:0007669"/>
    <property type="project" value="UniProtKB-KW"/>
</dbReference>
<dbReference type="Pfam" id="PF13692">
    <property type="entry name" value="Glyco_trans_1_4"/>
    <property type="match status" value="1"/>
</dbReference>
<reference evidence="3" key="1">
    <citation type="submission" date="2024-01" db="EMBL/GenBank/DDBJ databases">
        <title>Bank of Algae and Cyanobacteria of the Azores (BACA) strain genomes.</title>
        <authorList>
            <person name="Luz R."/>
            <person name="Cordeiro R."/>
            <person name="Fonseca A."/>
            <person name="Goncalves V."/>
        </authorList>
    </citation>
    <scope>NUCLEOTIDE SEQUENCE</scope>
    <source>
        <strain evidence="3">BACA0141</strain>
    </source>
</reference>
<evidence type="ECO:0000259" key="2">
    <source>
        <dbReference type="Pfam" id="PF13579"/>
    </source>
</evidence>
<evidence type="ECO:0000256" key="1">
    <source>
        <dbReference type="ARBA" id="ARBA00022679"/>
    </source>
</evidence>
<dbReference type="InterPro" id="IPR028098">
    <property type="entry name" value="Glyco_trans_4-like_N"/>
</dbReference>
<dbReference type="Pfam" id="PF13579">
    <property type="entry name" value="Glyco_trans_4_4"/>
    <property type="match status" value="1"/>
</dbReference>
<accession>A0AAW9PQ24</accession>
<sequence length="407" mass="46870">MRILFISRHFPNDLRTSTYGTYQRMGMLIDAIKEIAQIDILYYVSPEIDISEDTRIFKEQELSQHWNVPIHISLCHLFSHPDYLPKWQRHLQGIFNFAKQLLFFGTSGVEQVRAFEQCLQRKPDIIFAHRLGAIAPALLTSQPLPPIVLDLDDIEHINFLRTLKQLPKQLEPWFYGLQIPALWWGELQAIRRAKVTFVCSEGDRRYLAETWRLRGVEVVPNTVNIPEPQPIVVEPTLLLLASYQYEPNFHAADFLIEKIWPHIYEAMPEAKLIIAGREPQRIRSYNQAPHGVEFTGFVENLDALYQRSRVVCCPILSGGGTRIKMVEAAAYGKPIVATAIGAEGLMMSDGQEFLMQNSPREFAQACLELLKNDFLCERLGKSARESAIKYYDRSRILRNIQQYVLDA</sequence>
<dbReference type="SUPFAM" id="SSF53756">
    <property type="entry name" value="UDP-Glycosyltransferase/glycogen phosphorylase"/>
    <property type="match status" value="1"/>
</dbReference>
<dbReference type="Gene3D" id="3.40.50.2000">
    <property type="entry name" value="Glycogen Phosphorylase B"/>
    <property type="match status" value="2"/>
</dbReference>
<gene>
    <name evidence="3" type="ORF">V2H45_06530</name>
</gene>
<name>A0AAW9PQ24_9CYAN</name>
<dbReference type="RefSeq" id="WP_330482823.1">
    <property type="nucleotide sequence ID" value="NZ_JAZBJZ010000018.1"/>
</dbReference>
<dbReference type="AlphaFoldDB" id="A0AAW9PQ24"/>
<proteinExistence type="predicted"/>
<keyword evidence="3" id="KW-0328">Glycosyltransferase</keyword>
<dbReference type="PANTHER" id="PTHR46401:SF2">
    <property type="entry name" value="GLYCOSYLTRANSFERASE WBBK-RELATED"/>
    <property type="match status" value="1"/>
</dbReference>
<evidence type="ECO:0000313" key="3">
    <source>
        <dbReference type="EMBL" id="MEE3716394.1"/>
    </source>
</evidence>
<keyword evidence="4" id="KW-1185">Reference proteome</keyword>
<keyword evidence="1 3" id="KW-0808">Transferase</keyword>
<evidence type="ECO:0000313" key="4">
    <source>
        <dbReference type="Proteomes" id="UP001333818"/>
    </source>
</evidence>
<dbReference type="PANTHER" id="PTHR46401">
    <property type="entry name" value="GLYCOSYLTRANSFERASE WBBK-RELATED"/>
    <property type="match status" value="1"/>
</dbReference>
<dbReference type="EC" id="2.4.-.-" evidence="3"/>
<organism evidence="3 4">
    <name type="scientific">Tumidithrix elongata BACA0141</name>
    <dbReference type="NCBI Taxonomy" id="2716417"/>
    <lineage>
        <taxon>Bacteria</taxon>
        <taxon>Bacillati</taxon>
        <taxon>Cyanobacteriota</taxon>
        <taxon>Cyanophyceae</taxon>
        <taxon>Pseudanabaenales</taxon>
        <taxon>Pseudanabaenaceae</taxon>
        <taxon>Tumidithrix</taxon>
        <taxon>Tumidithrix elongata</taxon>
    </lineage>
</organism>
<dbReference type="CDD" id="cd03801">
    <property type="entry name" value="GT4_PimA-like"/>
    <property type="match status" value="1"/>
</dbReference>
<dbReference type="EMBL" id="JAZBJZ010000018">
    <property type="protein sequence ID" value="MEE3716394.1"/>
    <property type="molecule type" value="Genomic_DNA"/>
</dbReference>
<dbReference type="GO" id="GO:0009103">
    <property type="term" value="P:lipopolysaccharide biosynthetic process"/>
    <property type="evidence" value="ECO:0007669"/>
    <property type="project" value="TreeGrafter"/>
</dbReference>
<dbReference type="Proteomes" id="UP001333818">
    <property type="component" value="Unassembled WGS sequence"/>
</dbReference>